<organism evidence="12 13">
    <name type="scientific">Mucilaginibacter straminoryzae</name>
    <dbReference type="NCBI Taxonomy" id="2932774"/>
    <lineage>
        <taxon>Bacteria</taxon>
        <taxon>Pseudomonadati</taxon>
        <taxon>Bacteroidota</taxon>
        <taxon>Sphingobacteriia</taxon>
        <taxon>Sphingobacteriales</taxon>
        <taxon>Sphingobacteriaceae</taxon>
        <taxon>Mucilaginibacter</taxon>
    </lineage>
</organism>
<evidence type="ECO:0000256" key="1">
    <source>
        <dbReference type="ARBA" id="ARBA00004571"/>
    </source>
</evidence>
<evidence type="ECO:0000256" key="4">
    <source>
        <dbReference type="ARBA" id="ARBA00022692"/>
    </source>
</evidence>
<evidence type="ECO:0000256" key="5">
    <source>
        <dbReference type="ARBA" id="ARBA00023077"/>
    </source>
</evidence>
<dbReference type="Pfam" id="PF07715">
    <property type="entry name" value="Plug"/>
    <property type="match status" value="1"/>
</dbReference>
<dbReference type="InterPro" id="IPR000531">
    <property type="entry name" value="Beta-barrel_TonB"/>
</dbReference>
<keyword evidence="7 8" id="KW-0998">Cell outer membrane</keyword>
<dbReference type="PROSITE" id="PS52016">
    <property type="entry name" value="TONB_DEPENDENT_REC_3"/>
    <property type="match status" value="1"/>
</dbReference>
<keyword evidence="13" id="KW-1185">Reference proteome</keyword>
<dbReference type="NCBIfam" id="TIGR04057">
    <property type="entry name" value="SusC_RagA_signa"/>
    <property type="match status" value="1"/>
</dbReference>
<evidence type="ECO:0000256" key="2">
    <source>
        <dbReference type="ARBA" id="ARBA00022448"/>
    </source>
</evidence>
<keyword evidence="3 8" id="KW-1134">Transmembrane beta strand</keyword>
<dbReference type="AlphaFoldDB" id="A0A9X1X331"/>
<feature type="domain" description="TonB-dependent receptor plug" evidence="11">
    <location>
        <begin position="128"/>
        <end position="235"/>
    </location>
</feature>
<dbReference type="EMBL" id="JALJEJ010000003">
    <property type="protein sequence ID" value="MCJ8209736.1"/>
    <property type="molecule type" value="Genomic_DNA"/>
</dbReference>
<dbReference type="SUPFAM" id="SSF49464">
    <property type="entry name" value="Carboxypeptidase regulatory domain-like"/>
    <property type="match status" value="1"/>
</dbReference>
<dbReference type="GO" id="GO:0009279">
    <property type="term" value="C:cell outer membrane"/>
    <property type="evidence" value="ECO:0007669"/>
    <property type="project" value="UniProtKB-SubCell"/>
</dbReference>
<dbReference type="InterPro" id="IPR037066">
    <property type="entry name" value="Plug_dom_sf"/>
</dbReference>
<keyword evidence="4 8" id="KW-0812">Transmembrane</keyword>
<comment type="similarity">
    <text evidence="8 9">Belongs to the TonB-dependent receptor family.</text>
</comment>
<accession>A0A9X1X331</accession>
<dbReference type="InterPro" id="IPR023997">
    <property type="entry name" value="TonB-dep_OMP_SusC/RagA_CS"/>
</dbReference>
<reference evidence="12" key="1">
    <citation type="submission" date="2022-04" db="EMBL/GenBank/DDBJ databases">
        <title>Mucilaginibacter sp. RS28 isolated from freshwater.</title>
        <authorList>
            <person name="Ko S.-R."/>
        </authorList>
    </citation>
    <scope>NUCLEOTIDE SEQUENCE</scope>
    <source>
        <strain evidence="12">RS28</strain>
    </source>
</reference>
<gene>
    <name evidence="12" type="ORF">MUY27_08445</name>
</gene>
<evidence type="ECO:0000313" key="12">
    <source>
        <dbReference type="EMBL" id="MCJ8209736.1"/>
    </source>
</evidence>
<dbReference type="NCBIfam" id="TIGR04056">
    <property type="entry name" value="OMP_RagA_SusC"/>
    <property type="match status" value="1"/>
</dbReference>
<keyword evidence="2 8" id="KW-0813">Transport</keyword>
<dbReference type="Proteomes" id="UP001139450">
    <property type="component" value="Unassembled WGS sequence"/>
</dbReference>
<evidence type="ECO:0000259" key="10">
    <source>
        <dbReference type="Pfam" id="PF00593"/>
    </source>
</evidence>
<sequence>MKIFLYSLKNKPFWLIAWLTIGFPLFTLAQTIKVEGVIKDVQGPLPGVSITVKGTTSGTKTNASGAYSLSAPANAVLVYTSVGYKAQTINLSERKPASGNVFNIDLVLETDATSLNDVVVVGFGQQKKVNLTAAVSTINAKDLADRPVQNVTQALEGLVPGLNISQNSGSLESSPSINIRGIGSISGFASDAPLVLIDGMEGDLNALNPQDVESVSVLKDAAASSIYGSRAAFGVILVTTKKGKVGAIRVNYNNSFRGTTPVIRPKEMDSYTFALYFNDASLNGGSSAFFDTNWLKRIKDFQDGKITTTIIPNPNNPQYWADGYGYGNDNVDWYKAIYKKRSFAQEHNLSLSGGTDKTTYYISGDYLDQTGLMRFNPDGYNRYGVTGKINNKINKYLDFNYSMRFIREELQRPSFMTDGLYNDLARQGWPTLPLYDPNGFLYSSPSPALGLAQGGQDRTTKDWNYHQLQLVLEPIKGWRTFGEVNYRIRNDFRHYDVQQLYNHDVAGNAYLYSNTSSVYEYAYKQNYFNSNIYSEYSKSYKKNNFKGLVGYQTEITKYRDLSGARAGIIVADLPVLNLTSGLDPNGKVVSPSVSGQYQQWSTVGFFGRLNYDYDGKYLLEGNIRRDASSRFRENKRWGWFPSVSAGWNIAREGFWNSLEKTVNTLKFRGSYGNLGNQNTYDWYPTYSTIPYGAANGSWLVNGQQPSTASAPSLISTSLTWETIRSYDAGLDFGMFNNRLTGTFDWFIRKTLNMVGPAQALPATLGTGVPPTNNTDLKSVGYELEVAWNDRMKNGLGYRVKFLLSDAQTTVTRYPNPNGSLNQYRAGQKLGEIWGFTTLGIAKTQAEMDQHLATLSNGQSVLGSQWAAGDIMYADYNHDGKLDYGASTASNPGDQHIIGNSTPRYRVGFDVSMDFKGFDFRAFFQGILKRDYWTDSYLFWGATDNIWWSSGLVQHADYFRNDPNSPLGLNLNSYYPRPTFGTGKNHAVQTRYLQNAAYLRLKNLQIGYTIPASITKRIAISKLRFFASGENLVTWTKLAKMFDPEMLDYNWVGNPYPLSKVVSFGLSATL</sequence>
<keyword evidence="5 9" id="KW-0798">TonB box</keyword>
<evidence type="ECO:0000256" key="8">
    <source>
        <dbReference type="PROSITE-ProRule" id="PRU01360"/>
    </source>
</evidence>
<evidence type="ECO:0000313" key="13">
    <source>
        <dbReference type="Proteomes" id="UP001139450"/>
    </source>
</evidence>
<dbReference type="SUPFAM" id="SSF56935">
    <property type="entry name" value="Porins"/>
    <property type="match status" value="1"/>
</dbReference>
<feature type="domain" description="TonB-dependent receptor-like beta-barrel" evidence="10">
    <location>
        <begin position="434"/>
        <end position="914"/>
    </location>
</feature>
<comment type="caution">
    <text evidence="12">The sequence shown here is derived from an EMBL/GenBank/DDBJ whole genome shotgun (WGS) entry which is preliminary data.</text>
</comment>
<keyword evidence="12" id="KW-0675">Receptor</keyword>
<evidence type="ECO:0000259" key="11">
    <source>
        <dbReference type="Pfam" id="PF07715"/>
    </source>
</evidence>
<dbReference type="Gene3D" id="2.40.170.20">
    <property type="entry name" value="TonB-dependent receptor, beta-barrel domain"/>
    <property type="match status" value="1"/>
</dbReference>
<dbReference type="InterPro" id="IPR012910">
    <property type="entry name" value="Plug_dom"/>
</dbReference>
<evidence type="ECO:0000256" key="3">
    <source>
        <dbReference type="ARBA" id="ARBA00022452"/>
    </source>
</evidence>
<keyword evidence="6 8" id="KW-0472">Membrane</keyword>
<dbReference type="InterPro" id="IPR036942">
    <property type="entry name" value="Beta-barrel_TonB_sf"/>
</dbReference>
<dbReference type="Pfam" id="PF13715">
    <property type="entry name" value="CarbopepD_reg_2"/>
    <property type="match status" value="1"/>
</dbReference>
<protein>
    <submittedName>
        <fullName evidence="12">TonB-dependent receptor</fullName>
    </submittedName>
</protein>
<proteinExistence type="inferred from homology"/>
<dbReference type="Gene3D" id="2.170.130.10">
    <property type="entry name" value="TonB-dependent receptor, plug domain"/>
    <property type="match status" value="1"/>
</dbReference>
<dbReference type="InterPro" id="IPR039426">
    <property type="entry name" value="TonB-dep_rcpt-like"/>
</dbReference>
<name>A0A9X1X331_9SPHI</name>
<evidence type="ECO:0000256" key="9">
    <source>
        <dbReference type="RuleBase" id="RU003357"/>
    </source>
</evidence>
<dbReference type="InterPro" id="IPR023996">
    <property type="entry name" value="TonB-dep_OMP_SusC/RagA"/>
</dbReference>
<dbReference type="InterPro" id="IPR008969">
    <property type="entry name" value="CarboxyPept-like_regulatory"/>
</dbReference>
<evidence type="ECO:0000256" key="7">
    <source>
        <dbReference type="ARBA" id="ARBA00023237"/>
    </source>
</evidence>
<comment type="subcellular location">
    <subcellularLocation>
        <location evidence="1 8">Cell outer membrane</location>
        <topology evidence="1 8">Multi-pass membrane protein</topology>
    </subcellularLocation>
</comment>
<dbReference type="Pfam" id="PF00593">
    <property type="entry name" value="TonB_dep_Rec_b-barrel"/>
    <property type="match status" value="1"/>
</dbReference>
<dbReference type="RefSeq" id="WP_245129568.1">
    <property type="nucleotide sequence ID" value="NZ_JALJEJ010000003.1"/>
</dbReference>
<dbReference type="Gene3D" id="2.60.40.1120">
    <property type="entry name" value="Carboxypeptidase-like, regulatory domain"/>
    <property type="match status" value="1"/>
</dbReference>
<evidence type="ECO:0000256" key="6">
    <source>
        <dbReference type="ARBA" id="ARBA00023136"/>
    </source>
</evidence>